<evidence type="ECO:0000256" key="1">
    <source>
        <dbReference type="SAM" id="Phobius"/>
    </source>
</evidence>
<dbReference type="Gene3D" id="1.10.630.10">
    <property type="entry name" value="Cytochrome P450"/>
    <property type="match status" value="1"/>
</dbReference>
<dbReference type="EMBL" id="MU254499">
    <property type="protein sequence ID" value="KAG9240297.1"/>
    <property type="molecule type" value="Genomic_DNA"/>
</dbReference>
<sequence>MASDCSAKHFYNLPFDAAIVSSSILLLESLVFAAIANYYFINFAKSGNYHLVLKKLHEKYGPLIRISPENFSILGVDGAYAIHSTDKDVRKCDSYSFQHPSHLLGPRDKVEKPSEVVSILKASLNLPFHADGNADKNGWSSAFDMTDWSFYLITDIITIVFGHGCAWGLITSPENLDIETCIVAALTLALIAHQAPTLYNNRQLVYGLHPDIFSNPPPYLPECELLLCVLTRYGENSKVKNLYKKFLATPDTKTGYKPTVDEMGRHSLLLILGAHTSATALGEIFFNLARNTTAYAKIANEVRSSFLRL</sequence>
<organism evidence="2 3">
    <name type="scientific">Calycina marina</name>
    <dbReference type="NCBI Taxonomy" id="1763456"/>
    <lineage>
        <taxon>Eukaryota</taxon>
        <taxon>Fungi</taxon>
        <taxon>Dikarya</taxon>
        <taxon>Ascomycota</taxon>
        <taxon>Pezizomycotina</taxon>
        <taxon>Leotiomycetes</taxon>
        <taxon>Helotiales</taxon>
        <taxon>Pezizellaceae</taxon>
        <taxon>Calycina</taxon>
    </lineage>
</organism>
<dbReference type="GO" id="GO:0005506">
    <property type="term" value="F:iron ion binding"/>
    <property type="evidence" value="ECO:0007669"/>
    <property type="project" value="InterPro"/>
</dbReference>
<dbReference type="SUPFAM" id="SSF48264">
    <property type="entry name" value="Cytochrome P450"/>
    <property type="match status" value="1"/>
</dbReference>
<evidence type="ECO:0000313" key="3">
    <source>
        <dbReference type="Proteomes" id="UP000887226"/>
    </source>
</evidence>
<evidence type="ECO:0000313" key="2">
    <source>
        <dbReference type="EMBL" id="KAG9240297.1"/>
    </source>
</evidence>
<gene>
    <name evidence="2" type="ORF">BJ878DRAFT_561515</name>
</gene>
<dbReference type="GO" id="GO:0016705">
    <property type="term" value="F:oxidoreductase activity, acting on paired donors, with incorporation or reduction of molecular oxygen"/>
    <property type="evidence" value="ECO:0007669"/>
    <property type="project" value="InterPro"/>
</dbReference>
<dbReference type="InterPro" id="IPR036396">
    <property type="entry name" value="Cyt_P450_sf"/>
</dbReference>
<feature type="transmembrane region" description="Helical" evidence="1">
    <location>
        <begin position="18"/>
        <end position="41"/>
    </location>
</feature>
<comment type="caution">
    <text evidence="2">The sequence shown here is derived from an EMBL/GenBank/DDBJ whole genome shotgun (WGS) entry which is preliminary data.</text>
</comment>
<proteinExistence type="predicted"/>
<accession>A0A9P8CB78</accession>
<dbReference type="GO" id="GO:0004497">
    <property type="term" value="F:monooxygenase activity"/>
    <property type="evidence" value="ECO:0007669"/>
    <property type="project" value="InterPro"/>
</dbReference>
<feature type="transmembrane region" description="Helical" evidence="1">
    <location>
        <begin position="150"/>
        <end position="170"/>
    </location>
</feature>
<keyword evidence="1" id="KW-0812">Transmembrane</keyword>
<dbReference type="Proteomes" id="UP000887226">
    <property type="component" value="Unassembled WGS sequence"/>
</dbReference>
<reference evidence="2" key="1">
    <citation type="journal article" date="2021" name="IMA Fungus">
        <title>Genomic characterization of three marine fungi, including Emericellopsis atlantica sp. nov. with signatures of a generalist lifestyle and marine biomass degradation.</title>
        <authorList>
            <person name="Hagestad O.C."/>
            <person name="Hou L."/>
            <person name="Andersen J.H."/>
            <person name="Hansen E.H."/>
            <person name="Altermark B."/>
            <person name="Li C."/>
            <person name="Kuhnert E."/>
            <person name="Cox R.J."/>
            <person name="Crous P.W."/>
            <person name="Spatafora J.W."/>
            <person name="Lail K."/>
            <person name="Amirebrahimi M."/>
            <person name="Lipzen A."/>
            <person name="Pangilinan J."/>
            <person name="Andreopoulos W."/>
            <person name="Hayes R.D."/>
            <person name="Ng V."/>
            <person name="Grigoriev I.V."/>
            <person name="Jackson S.A."/>
            <person name="Sutton T.D.S."/>
            <person name="Dobson A.D.W."/>
            <person name="Rama T."/>
        </authorList>
    </citation>
    <scope>NUCLEOTIDE SEQUENCE</scope>
    <source>
        <strain evidence="2">TRa3180A</strain>
    </source>
</reference>
<dbReference type="GO" id="GO:0020037">
    <property type="term" value="F:heme binding"/>
    <property type="evidence" value="ECO:0007669"/>
    <property type="project" value="InterPro"/>
</dbReference>
<dbReference type="AlphaFoldDB" id="A0A9P8CB78"/>
<name>A0A9P8CB78_9HELO</name>
<keyword evidence="1" id="KW-1133">Transmembrane helix</keyword>
<evidence type="ECO:0008006" key="4">
    <source>
        <dbReference type="Google" id="ProtNLM"/>
    </source>
</evidence>
<protein>
    <recommendedName>
        <fullName evidence="4">Cytochrome P450</fullName>
    </recommendedName>
</protein>
<keyword evidence="3" id="KW-1185">Reference proteome</keyword>
<keyword evidence="1" id="KW-0472">Membrane</keyword>